<dbReference type="SUPFAM" id="SSF52540">
    <property type="entry name" value="P-loop containing nucleoside triphosphate hydrolases"/>
    <property type="match status" value="1"/>
</dbReference>
<evidence type="ECO:0000313" key="1">
    <source>
        <dbReference type="EMBL" id="QGH75846.1"/>
    </source>
</evidence>
<dbReference type="EMBL" id="MN444870">
    <property type="protein sequence ID" value="QGH75846.1"/>
    <property type="molecule type" value="Genomic_DNA"/>
</dbReference>
<evidence type="ECO:0000313" key="2">
    <source>
        <dbReference type="Proteomes" id="UP000346466"/>
    </source>
</evidence>
<dbReference type="RefSeq" id="YP_010246776.1">
    <property type="nucleotide sequence ID" value="NC_060137.1"/>
</dbReference>
<gene>
    <name evidence="1" type="primary">123</name>
    <name evidence="1" type="ORF">SEA_SYLEON_123</name>
</gene>
<proteinExistence type="predicted"/>
<accession>A0A5Q2WBL2</accession>
<keyword evidence="2" id="KW-1185">Reference proteome</keyword>
<sequence>MPKHSKPVEVDDRGLPRLNRVNLEVLGDRQSGKTETVLRSLFYDLVVEDKQVLYLCPSQLLAQNVFHRFDAMLPRTKFIRRRSLGNLDIRAECGRGRIQFRSIRSTGNRGVAVDTVVLDDCGPIPDYDWCSLFMSTIQSDEPRMIVVSTGGGPQ</sequence>
<dbReference type="KEGG" id="vg:70081348"/>
<dbReference type="Proteomes" id="UP000346466">
    <property type="component" value="Segment"/>
</dbReference>
<dbReference type="GeneID" id="70081348"/>
<protein>
    <submittedName>
        <fullName evidence="1">AAA-ATPase</fullName>
    </submittedName>
</protein>
<organism evidence="1 2">
    <name type="scientific">Gordonia phage Syleon</name>
    <dbReference type="NCBI Taxonomy" id="2653718"/>
    <lineage>
        <taxon>Viruses</taxon>
        <taxon>Duplodnaviria</taxon>
        <taxon>Heunggongvirae</taxon>
        <taxon>Uroviricota</taxon>
        <taxon>Caudoviricetes</taxon>
        <taxon>Deeyouvirinae</taxon>
        <taxon>Octobienvirus</taxon>
        <taxon>Octobienvirus syleon</taxon>
    </lineage>
</organism>
<name>A0A5Q2WBL2_9CAUD</name>
<dbReference type="Gene3D" id="3.40.50.300">
    <property type="entry name" value="P-loop containing nucleotide triphosphate hydrolases"/>
    <property type="match status" value="1"/>
</dbReference>
<dbReference type="InterPro" id="IPR027417">
    <property type="entry name" value="P-loop_NTPase"/>
</dbReference>
<reference evidence="1 2" key="1">
    <citation type="submission" date="2019-09" db="EMBL/GenBank/DDBJ databases">
        <authorList>
            <person name="Falcon-Lizardi N."/>
            <person name="Rios-Rosa Y."/>
            <person name="Rivera-Cruz A."/>
            <person name="Rivera-Espinal N.S."/>
            <person name="Rodriguez-Cotto F.E."/>
            <person name="Rosa-Flores A.N."/>
            <person name="Rubin M.R."/>
            <person name="Vazquez E."/>
            <person name="Molloy S.D."/>
            <person name="Garlena R.A."/>
            <person name="Russell D.A."/>
            <person name="Pope W.H."/>
            <person name="Jacobs-Sera D."/>
            <person name="Hatfull G.F."/>
        </authorList>
    </citation>
    <scope>NUCLEOTIDE SEQUENCE [LARGE SCALE GENOMIC DNA]</scope>
</reference>